<dbReference type="AlphaFoldDB" id="A0A9Q8FNX1"/>
<evidence type="ECO:0000256" key="1">
    <source>
        <dbReference type="SAM" id="Phobius"/>
    </source>
</evidence>
<organism evidence="2 3">
    <name type="scientific">Macrococcus carouselicus</name>
    <dbReference type="NCBI Taxonomy" id="69969"/>
    <lineage>
        <taxon>Bacteria</taxon>
        <taxon>Bacillati</taxon>
        <taxon>Bacillota</taxon>
        <taxon>Bacilli</taxon>
        <taxon>Bacillales</taxon>
        <taxon>Staphylococcaceae</taxon>
        <taxon>Macrococcus</taxon>
    </lineage>
</organism>
<name>A0A9Q8FNX1_9STAP</name>
<comment type="caution">
    <text evidence="2">The sequence shown here is derived from an EMBL/GenBank/DDBJ whole genome shotgun (WGS) entry which is preliminary data.</text>
</comment>
<dbReference type="Proteomes" id="UP000295280">
    <property type="component" value="Unassembled WGS sequence"/>
</dbReference>
<feature type="transmembrane region" description="Helical" evidence="1">
    <location>
        <begin position="21"/>
        <end position="42"/>
    </location>
</feature>
<keyword evidence="1" id="KW-0812">Transmembrane</keyword>
<proteinExistence type="predicted"/>
<evidence type="ECO:0000313" key="3">
    <source>
        <dbReference type="Proteomes" id="UP000295280"/>
    </source>
</evidence>
<evidence type="ECO:0000313" key="2">
    <source>
        <dbReference type="EMBL" id="TDL96640.1"/>
    </source>
</evidence>
<keyword evidence="3" id="KW-1185">Reference proteome</keyword>
<reference evidence="2 3" key="1">
    <citation type="submission" date="2019-01" db="EMBL/GenBank/DDBJ databases">
        <title>Draft genome sequences of the type strains of six Macrococcus species.</title>
        <authorList>
            <person name="Mazhar S."/>
            <person name="Altermann E."/>
            <person name="Hill C."/>
            <person name="Mcauliffe O."/>
        </authorList>
    </citation>
    <scope>NUCLEOTIDE SEQUENCE [LARGE SCALE GENOMIC DNA]</scope>
    <source>
        <strain evidence="2 3">ATCC 51828</strain>
    </source>
</reference>
<sequence length="49" mass="5661">MFIVSAEIIALYLVTNFGPEWGAYVLFVVIFISTIGFNSYMFRTKAYKK</sequence>
<dbReference type="EMBL" id="SCWD01000005">
    <property type="protein sequence ID" value="TDL96640.1"/>
    <property type="molecule type" value="Genomic_DNA"/>
</dbReference>
<gene>
    <name evidence="2" type="ORF">ERX40_09815</name>
</gene>
<keyword evidence="1" id="KW-1133">Transmembrane helix</keyword>
<accession>A0A9Q8FNX1</accession>
<keyword evidence="1" id="KW-0472">Membrane</keyword>
<protein>
    <submittedName>
        <fullName evidence="2">Uncharacterized protein</fullName>
    </submittedName>
</protein>